<accession>A0A225DDZ6</accession>
<reference evidence="3" key="1">
    <citation type="submission" date="2017-06" db="EMBL/GenBank/DDBJ databases">
        <title>Genome analysis of Fimbriiglobus ruber SP5, the first member of the order Planctomycetales with confirmed chitinolytic capability.</title>
        <authorList>
            <person name="Ravin N.V."/>
            <person name="Rakitin A.L."/>
            <person name="Ivanova A.A."/>
            <person name="Beletsky A.V."/>
            <person name="Kulichevskaya I.S."/>
            <person name="Mardanov A.V."/>
            <person name="Dedysh S.N."/>
        </authorList>
    </citation>
    <scope>NUCLEOTIDE SEQUENCE [LARGE SCALE GENOMIC DNA]</scope>
    <source>
        <strain evidence="3">SP5</strain>
    </source>
</reference>
<proteinExistence type="predicted"/>
<comment type="caution">
    <text evidence="2">The sequence shown here is derived from an EMBL/GenBank/DDBJ whole genome shotgun (WGS) entry which is preliminary data.</text>
</comment>
<keyword evidence="3" id="KW-1185">Reference proteome</keyword>
<gene>
    <name evidence="2" type="ORF">FRUB_08129</name>
</gene>
<evidence type="ECO:0000256" key="1">
    <source>
        <dbReference type="SAM" id="MobiDB-lite"/>
    </source>
</evidence>
<evidence type="ECO:0000313" key="3">
    <source>
        <dbReference type="Proteomes" id="UP000214646"/>
    </source>
</evidence>
<dbReference type="EMBL" id="NIDE01000017">
    <property type="protein sequence ID" value="OWK35566.1"/>
    <property type="molecule type" value="Genomic_DNA"/>
</dbReference>
<dbReference type="RefSeq" id="WP_088258746.1">
    <property type="nucleotide sequence ID" value="NZ_NIDE01000017.1"/>
</dbReference>
<dbReference type="AlphaFoldDB" id="A0A225DDZ6"/>
<feature type="region of interest" description="Disordered" evidence="1">
    <location>
        <begin position="58"/>
        <end position="81"/>
    </location>
</feature>
<evidence type="ECO:0000313" key="2">
    <source>
        <dbReference type="EMBL" id="OWK35566.1"/>
    </source>
</evidence>
<organism evidence="2 3">
    <name type="scientific">Fimbriiglobus ruber</name>
    <dbReference type="NCBI Taxonomy" id="1908690"/>
    <lineage>
        <taxon>Bacteria</taxon>
        <taxon>Pseudomonadati</taxon>
        <taxon>Planctomycetota</taxon>
        <taxon>Planctomycetia</taxon>
        <taxon>Gemmatales</taxon>
        <taxon>Gemmataceae</taxon>
        <taxon>Fimbriiglobus</taxon>
    </lineage>
</organism>
<name>A0A225DDZ6_9BACT</name>
<dbReference type="Proteomes" id="UP000214646">
    <property type="component" value="Unassembled WGS sequence"/>
</dbReference>
<protein>
    <submittedName>
        <fullName evidence="2">Uncharacterized protein</fullName>
    </submittedName>
</protein>
<sequence length="164" mass="17571">MKVGDFQKYLRALAEVIATKAPAKELTDAADSLAPFAAHTMQQFATFLKLAESKYRETGQLPDGKTPPAPKPKKELASKAPAPTLGELVSTVAALKVRLKTDHSLTKEGVAAELNRFEKLSKNDLLAAVKQLGMQSTPKTKVDALAKIVNYTLAVQAGVERADA</sequence>